<dbReference type="EMBL" id="CP032134">
    <property type="protein sequence ID" value="AXY56774.1"/>
    <property type="molecule type" value="Genomic_DNA"/>
</dbReference>
<proteinExistence type="predicted"/>
<protein>
    <submittedName>
        <fullName evidence="1">Uncharacterized protein</fullName>
    </submittedName>
</protein>
<accession>A0A3B7LXS3</accession>
<dbReference type="AlphaFoldDB" id="A0A3B7LXS3"/>
<dbReference type="KEGG" id="achi:CDG60_09480"/>
<gene>
    <name evidence="1" type="ORF">CDG60_09480</name>
</gene>
<evidence type="ECO:0000313" key="1">
    <source>
        <dbReference type="EMBL" id="AXY56774.1"/>
    </source>
</evidence>
<name>A0A3B7LXS3_9GAMM</name>
<sequence>MNPETICSVQRDLHILKFAELHKISAKNKQQTVFSEKRYALNDRLNNAFNDGFSNIGFMRISESPVLIKKVVS</sequence>
<reference evidence="2" key="1">
    <citation type="submission" date="2018-09" db="EMBL/GenBank/DDBJ databases">
        <title>The complete genome of Acinetobacter sp. strain WCHAc010005.</title>
        <authorList>
            <person name="Hu Y."/>
            <person name="Long H."/>
            <person name="Feng Y."/>
            <person name="Zong Z."/>
        </authorList>
    </citation>
    <scope>NUCLEOTIDE SEQUENCE [LARGE SCALE GENOMIC DNA]</scope>
    <source>
        <strain evidence="2">WCHAc010005</strain>
    </source>
</reference>
<organism evidence="1 2">
    <name type="scientific">Acinetobacter chinensis</name>
    <dbReference type="NCBI Taxonomy" id="2004650"/>
    <lineage>
        <taxon>Bacteria</taxon>
        <taxon>Pseudomonadati</taxon>
        <taxon>Pseudomonadota</taxon>
        <taxon>Gammaproteobacteria</taxon>
        <taxon>Moraxellales</taxon>
        <taxon>Moraxellaceae</taxon>
        <taxon>Acinetobacter</taxon>
    </lineage>
</organism>
<evidence type="ECO:0000313" key="2">
    <source>
        <dbReference type="Proteomes" id="UP000263753"/>
    </source>
</evidence>
<dbReference type="Proteomes" id="UP000263753">
    <property type="component" value="Chromosome"/>
</dbReference>